<dbReference type="PRINTS" id="PR00081">
    <property type="entry name" value="GDHRDH"/>
</dbReference>
<dbReference type="PANTHER" id="PTHR43157">
    <property type="entry name" value="PHOSPHATIDYLINOSITOL-GLYCAN BIOSYNTHESIS CLASS F PROTEIN-RELATED"/>
    <property type="match status" value="1"/>
</dbReference>
<keyword evidence="1" id="KW-0560">Oxidoreductase</keyword>
<feature type="signal peptide" evidence="2">
    <location>
        <begin position="1"/>
        <end position="21"/>
    </location>
</feature>
<proteinExistence type="predicted"/>
<keyword evidence="4" id="KW-1185">Reference proteome</keyword>
<evidence type="ECO:0000313" key="4">
    <source>
        <dbReference type="Proteomes" id="UP001168821"/>
    </source>
</evidence>
<accession>A0AA38HYS5</accession>
<evidence type="ECO:0000313" key="3">
    <source>
        <dbReference type="EMBL" id="KAJ3647053.1"/>
    </source>
</evidence>
<reference evidence="3" key="1">
    <citation type="journal article" date="2023" name="G3 (Bethesda)">
        <title>Whole genome assemblies of Zophobas morio and Tenebrio molitor.</title>
        <authorList>
            <person name="Kaur S."/>
            <person name="Stinson S.A."/>
            <person name="diCenzo G.C."/>
        </authorList>
    </citation>
    <scope>NUCLEOTIDE SEQUENCE</scope>
    <source>
        <strain evidence="3">QUZm001</strain>
    </source>
</reference>
<name>A0AA38HYS5_9CUCU</name>
<dbReference type="EMBL" id="JALNTZ010000007">
    <property type="protein sequence ID" value="KAJ3647053.1"/>
    <property type="molecule type" value="Genomic_DNA"/>
</dbReference>
<feature type="chain" id="PRO_5041251054" description="Retinol dehydrogenase 13" evidence="2">
    <location>
        <begin position="22"/>
        <end position="321"/>
    </location>
</feature>
<dbReference type="Pfam" id="PF00106">
    <property type="entry name" value="adh_short"/>
    <property type="match status" value="1"/>
</dbReference>
<dbReference type="AlphaFoldDB" id="A0AA38HYS5"/>
<keyword evidence="2" id="KW-0732">Signal</keyword>
<gene>
    <name evidence="3" type="ORF">Zmor_024601</name>
</gene>
<comment type="caution">
    <text evidence="3">The sequence shown here is derived from an EMBL/GenBank/DDBJ whole genome shotgun (WGS) entry which is preliminary data.</text>
</comment>
<dbReference type="GO" id="GO:0016491">
    <property type="term" value="F:oxidoreductase activity"/>
    <property type="evidence" value="ECO:0007669"/>
    <property type="project" value="UniProtKB-KW"/>
</dbReference>
<sequence>MFCLTCVVLAISLYIYMRLSCGITRSATCLIGKTAIVTGANSGIGYQTVLNLASRGCRVIMADVADMTQSKEKIIEYTNNPNIVTKFVDLASLQSIRDFASDIIKTEDRLDILINNAGIGLSRDNRTKDGLHPVMQINYFAPFLLIHLLLDLLKKSAPSRIVSTSSSLAFLNTLSVKNLNFDDKYDRFIDKCLSYANSKFALIIASDIFAERLRGTGVTCNTIHPGCVATPIISNVYPVAANVFINTVIWLYTIIYSKYPWEGSQTLVHVAVSKKLEKVTGKYFWDCKPFVKPLGAYNKQFCNQIWQATEQILSLKPEERL</sequence>
<dbReference type="Gene3D" id="3.40.50.720">
    <property type="entry name" value="NAD(P)-binding Rossmann-like Domain"/>
    <property type="match status" value="1"/>
</dbReference>
<protein>
    <recommendedName>
        <fullName evidence="5">Retinol dehydrogenase 13</fullName>
    </recommendedName>
</protein>
<evidence type="ECO:0000256" key="2">
    <source>
        <dbReference type="SAM" id="SignalP"/>
    </source>
</evidence>
<evidence type="ECO:0000256" key="1">
    <source>
        <dbReference type="ARBA" id="ARBA00023002"/>
    </source>
</evidence>
<dbReference type="PANTHER" id="PTHR43157:SF31">
    <property type="entry name" value="PHOSPHATIDYLINOSITOL-GLYCAN BIOSYNTHESIS CLASS F PROTEIN"/>
    <property type="match status" value="1"/>
</dbReference>
<dbReference type="Proteomes" id="UP001168821">
    <property type="component" value="Unassembled WGS sequence"/>
</dbReference>
<organism evidence="3 4">
    <name type="scientific">Zophobas morio</name>
    <dbReference type="NCBI Taxonomy" id="2755281"/>
    <lineage>
        <taxon>Eukaryota</taxon>
        <taxon>Metazoa</taxon>
        <taxon>Ecdysozoa</taxon>
        <taxon>Arthropoda</taxon>
        <taxon>Hexapoda</taxon>
        <taxon>Insecta</taxon>
        <taxon>Pterygota</taxon>
        <taxon>Neoptera</taxon>
        <taxon>Endopterygota</taxon>
        <taxon>Coleoptera</taxon>
        <taxon>Polyphaga</taxon>
        <taxon>Cucujiformia</taxon>
        <taxon>Tenebrionidae</taxon>
        <taxon>Zophobas</taxon>
    </lineage>
</organism>
<dbReference type="InterPro" id="IPR036291">
    <property type="entry name" value="NAD(P)-bd_dom_sf"/>
</dbReference>
<evidence type="ECO:0008006" key="5">
    <source>
        <dbReference type="Google" id="ProtNLM"/>
    </source>
</evidence>
<dbReference type="InterPro" id="IPR002347">
    <property type="entry name" value="SDR_fam"/>
</dbReference>
<dbReference type="SUPFAM" id="SSF51735">
    <property type="entry name" value="NAD(P)-binding Rossmann-fold domains"/>
    <property type="match status" value="1"/>
</dbReference>